<accession>A0A5B7DUL1</accession>
<keyword evidence="3" id="KW-1185">Reference proteome</keyword>
<name>A0A5B7DUL1_PORTR</name>
<feature type="compositionally biased region" description="Pro residues" evidence="1">
    <location>
        <begin position="115"/>
        <end position="129"/>
    </location>
</feature>
<proteinExistence type="predicted"/>
<feature type="region of interest" description="Disordered" evidence="1">
    <location>
        <begin position="1"/>
        <end position="26"/>
    </location>
</feature>
<protein>
    <submittedName>
        <fullName evidence="2">Uncharacterized protein</fullName>
    </submittedName>
</protein>
<dbReference type="Proteomes" id="UP000324222">
    <property type="component" value="Unassembled WGS sequence"/>
</dbReference>
<comment type="caution">
    <text evidence="2">The sequence shown here is derived from an EMBL/GenBank/DDBJ whole genome shotgun (WGS) entry which is preliminary data.</text>
</comment>
<dbReference type="AlphaFoldDB" id="A0A5B7DUL1"/>
<feature type="region of interest" description="Disordered" evidence="1">
    <location>
        <begin position="115"/>
        <end position="162"/>
    </location>
</feature>
<reference evidence="2 3" key="1">
    <citation type="submission" date="2019-05" db="EMBL/GenBank/DDBJ databases">
        <title>Another draft genome of Portunus trituberculatus and its Hox gene families provides insights of decapod evolution.</title>
        <authorList>
            <person name="Jeong J.-H."/>
            <person name="Song I."/>
            <person name="Kim S."/>
            <person name="Choi T."/>
            <person name="Kim D."/>
            <person name="Ryu S."/>
            <person name="Kim W."/>
        </authorList>
    </citation>
    <scope>NUCLEOTIDE SEQUENCE [LARGE SCALE GENOMIC DNA]</scope>
    <source>
        <tissue evidence="2">Muscle</tissue>
    </source>
</reference>
<gene>
    <name evidence="2" type="ORF">E2C01_017842</name>
</gene>
<sequence length="162" mass="17655">MSWPRHTPRPRQNGWRDAGRYGGETGRQDSMGCVYVKRRASESDAAMVSETQDSELMVFRAPRAASTTKHLRPISLLVALSCPVTAQRLSCTAPHTLPQWVVDVPTPVCECPPGSPAPCLPRPTPPRPSPQADRHRHTPTPHMVQPLPLSLTCPNQAPAGST</sequence>
<evidence type="ECO:0000313" key="2">
    <source>
        <dbReference type="EMBL" id="MPC24747.1"/>
    </source>
</evidence>
<feature type="compositionally biased region" description="Polar residues" evidence="1">
    <location>
        <begin position="152"/>
        <end position="162"/>
    </location>
</feature>
<evidence type="ECO:0000313" key="3">
    <source>
        <dbReference type="Proteomes" id="UP000324222"/>
    </source>
</evidence>
<evidence type="ECO:0000256" key="1">
    <source>
        <dbReference type="SAM" id="MobiDB-lite"/>
    </source>
</evidence>
<dbReference type="EMBL" id="VSRR010001370">
    <property type="protein sequence ID" value="MPC24747.1"/>
    <property type="molecule type" value="Genomic_DNA"/>
</dbReference>
<organism evidence="2 3">
    <name type="scientific">Portunus trituberculatus</name>
    <name type="common">Swimming crab</name>
    <name type="synonym">Neptunus trituberculatus</name>
    <dbReference type="NCBI Taxonomy" id="210409"/>
    <lineage>
        <taxon>Eukaryota</taxon>
        <taxon>Metazoa</taxon>
        <taxon>Ecdysozoa</taxon>
        <taxon>Arthropoda</taxon>
        <taxon>Crustacea</taxon>
        <taxon>Multicrustacea</taxon>
        <taxon>Malacostraca</taxon>
        <taxon>Eumalacostraca</taxon>
        <taxon>Eucarida</taxon>
        <taxon>Decapoda</taxon>
        <taxon>Pleocyemata</taxon>
        <taxon>Brachyura</taxon>
        <taxon>Eubrachyura</taxon>
        <taxon>Portunoidea</taxon>
        <taxon>Portunidae</taxon>
        <taxon>Portuninae</taxon>
        <taxon>Portunus</taxon>
    </lineage>
</organism>